<reference evidence="1 2" key="1">
    <citation type="submission" date="2023-07" db="EMBL/GenBank/DDBJ databases">
        <title>Sorghum-associated microbial communities from plants grown in Nebraska, USA.</title>
        <authorList>
            <person name="Schachtman D."/>
        </authorList>
    </citation>
    <scope>NUCLEOTIDE SEQUENCE [LARGE SCALE GENOMIC DNA]</scope>
    <source>
        <strain evidence="1 2">3773</strain>
    </source>
</reference>
<gene>
    <name evidence="1" type="ORF">J2X31_003653</name>
</gene>
<accession>A0ABU1TUR3</accession>
<dbReference type="EMBL" id="JAVDVI010000025">
    <property type="protein sequence ID" value="MDR6969620.1"/>
    <property type="molecule type" value="Genomic_DNA"/>
</dbReference>
<keyword evidence="2" id="KW-1185">Reference proteome</keyword>
<comment type="caution">
    <text evidence="1">The sequence shown here is derived from an EMBL/GenBank/DDBJ whole genome shotgun (WGS) entry which is preliminary data.</text>
</comment>
<dbReference type="RefSeq" id="WP_310028871.1">
    <property type="nucleotide sequence ID" value="NZ_JAVDVI010000025.1"/>
</dbReference>
<protein>
    <submittedName>
        <fullName evidence="1">Uncharacterized protein</fullName>
    </submittedName>
</protein>
<proteinExistence type="predicted"/>
<sequence>MKDKINWVILMVLFIPSLAFAQKLDDFNVFLKSFKDENKKDTIMMLGNLKPPGEFGCGTGAMEYFNQIEIYSNGKGKSINNLNLLQEFEKKMDNPIFWDYLYGSIYTRDKHNNEIEVSFKNDEARNSFFKNAKRLGINFEKIDRKNIAYHCIIGDLKENKQVIESYYLIKVKKQWKLDKITTITIENNFEGVYPNF</sequence>
<name>A0ABU1TUR3_9FLAO</name>
<evidence type="ECO:0000313" key="2">
    <source>
        <dbReference type="Proteomes" id="UP001255185"/>
    </source>
</evidence>
<organism evidence="1 2">
    <name type="scientific">Flavobacterium arsenatis</name>
    <dbReference type="NCBI Taxonomy" id="1484332"/>
    <lineage>
        <taxon>Bacteria</taxon>
        <taxon>Pseudomonadati</taxon>
        <taxon>Bacteroidota</taxon>
        <taxon>Flavobacteriia</taxon>
        <taxon>Flavobacteriales</taxon>
        <taxon>Flavobacteriaceae</taxon>
        <taxon>Flavobacterium</taxon>
    </lineage>
</organism>
<evidence type="ECO:0000313" key="1">
    <source>
        <dbReference type="EMBL" id="MDR6969620.1"/>
    </source>
</evidence>
<dbReference type="Proteomes" id="UP001255185">
    <property type="component" value="Unassembled WGS sequence"/>
</dbReference>